<keyword evidence="2" id="KW-0328">Glycosyltransferase</keyword>
<dbReference type="Proteomes" id="UP001318860">
    <property type="component" value="Unassembled WGS sequence"/>
</dbReference>
<organism evidence="6 7">
    <name type="scientific">Rehmannia glutinosa</name>
    <name type="common">Chinese foxglove</name>
    <dbReference type="NCBI Taxonomy" id="99300"/>
    <lineage>
        <taxon>Eukaryota</taxon>
        <taxon>Viridiplantae</taxon>
        <taxon>Streptophyta</taxon>
        <taxon>Embryophyta</taxon>
        <taxon>Tracheophyta</taxon>
        <taxon>Spermatophyta</taxon>
        <taxon>Magnoliopsida</taxon>
        <taxon>eudicotyledons</taxon>
        <taxon>Gunneridae</taxon>
        <taxon>Pentapetalae</taxon>
        <taxon>asterids</taxon>
        <taxon>lamiids</taxon>
        <taxon>Lamiales</taxon>
        <taxon>Orobanchaceae</taxon>
        <taxon>Rehmannieae</taxon>
        <taxon>Rehmannia</taxon>
    </lineage>
</organism>
<gene>
    <name evidence="6" type="ORF">DH2020_043508</name>
</gene>
<evidence type="ECO:0000256" key="3">
    <source>
        <dbReference type="ARBA" id="ARBA00022679"/>
    </source>
</evidence>
<keyword evidence="5" id="KW-0325">Glycoprotein</keyword>
<comment type="caution">
    <text evidence="6">The sequence shown here is derived from an EMBL/GenBank/DDBJ whole genome shotgun (WGS) entry which is preliminary data.</text>
</comment>
<name>A0ABR0UJH9_REHGL</name>
<proteinExistence type="predicted"/>
<evidence type="ECO:0000256" key="2">
    <source>
        <dbReference type="ARBA" id="ARBA00022676"/>
    </source>
</evidence>
<keyword evidence="3" id="KW-0808">Transferase</keyword>
<keyword evidence="4" id="KW-0472">Membrane</keyword>
<keyword evidence="7" id="KW-1185">Reference proteome</keyword>
<comment type="subcellular location">
    <subcellularLocation>
        <location evidence="1">Membrane</location>
        <topology evidence="1">Single-pass type II membrane protein</topology>
    </subcellularLocation>
</comment>
<dbReference type="InterPro" id="IPR044610">
    <property type="entry name" value="GLCAT14A/B/C"/>
</dbReference>
<evidence type="ECO:0000313" key="7">
    <source>
        <dbReference type="Proteomes" id="UP001318860"/>
    </source>
</evidence>
<sequence length="360" mass="40053">MHGLCMNPGAQLPPPRPPSLAYFISGSANDSGRVIRLLHAIYHPKNQYLLHLDRSASQTDRDALAVTVQSVPLFRAAQNVHVIGKADYVFSSGPSSLSTTLHGASVLLRLSSNWDWFINLSAADYPLVTQDDLLHILSYLPKDLNFVNHTSYIGWRESRKLKPIIVDQALFLADNREMFFATQKRPLPDAYRLFTGSSTAILSRKFMEFCILGTDNLPRTLLMYLSNTPASASVYFPTVLCNSHQFNRTTINHSLRYASLDSRQKPCLLNSSNFDELIESGAAFASPFSTNDPILDRIDREILQRNPGKTVPGGWCLGDSSENKCAVWGDADVLKPGPGAKRLERRLVQLLSNATQCLDE</sequence>
<dbReference type="PANTHER" id="PTHR45719:SF10">
    <property type="entry name" value="CORE-2_I-BRANCHING BETA-1,6-N-ACETYLGLUCOSAMINYLTRANSFERASE FAMILY PROTEIN"/>
    <property type="match status" value="1"/>
</dbReference>
<evidence type="ECO:0000256" key="4">
    <source>
        <dbReference type="ARBA" id="ARBA00023136"/>
    </source>
</evidence>
<dbReference type="Pfam" id="PF02485">
    <property type="entry name" value="Branch"/>
    <property type="match status" value="1"/>
</dbReference>
<protein>
    <submittedName>
        <fullName evidence="6">Uncharacterized protein</fullName>
    </submittedName>
</protein>
<accession>A0ABR0UJH9</accession>
<evidence type="ECO:0000313" key="6">
    <source>
        <dbReference type="EMBL" id="KAK6122750.1"/>
    </source>
</evidence>
<dbReference type="EMBL" id="JABTTQ020002639">
    <property type="protein sequence ID" value="KAK6122750.1"/>
    <property type="molecule type" value="Genomic_DNA"/>
</dbReference>
<reference evidence="6 7" key="1">
    <citation type="journal article" date="2021" name="Comput. Struct. Biotechnol. J.">
        <title>De novo genome assembly of the potent medicinal plant Rehmannia glutinosa using nanopore technology.</title>
        <authorList>
            <person name="Ma L."/>
            <person name="Dong C."/>
            <person name="Song C."/>
            <person name="Wang X."/>
            <person name="Zheng X."/>
            <person name="Niu Y."/>
            <person name="Chen S."/>
            <person name="Feng W."/>
        </authorList>
    </citation>
    <scope>NUCLEOTIDE SEQUENCE [LARGE SCALE GENOMIC DNA]</scope>
    <source>
        <strain evidence="6">DH-2019</strain>
    </source>
</reference>
<evidence type="ECO:0000256" key="5">
    <source>
        <dbReference type="ARBA" id="ARBA00023180"/>
    </source>
</evidence>
<dbReference type="InterPro" id="IPR003406">
    <property type="entry name" value="Glyco_trans_14"/>
</dbReference>
<dbReference type="PANTHER" id="PTHR45719">
    <property type="entry name" value="GLYCOSYLTRANSFERASE"/>
    <property type="match status" value="1"/>
</dbReference>
<evidence type="ECO:0000256" key="1">
    <source>
        <dbReference type="ARBA" id="ARBA00004606"/>
    </source>
</evidence>